<dbReference type="GO" id="GO:0016020">
    <property type="term" value="C:membrane"/>
    <property type="evidence" value="ECO:0007669"/>
    <property type="project" value="UniProtKB-SubCell"/>
</dbReference>
<name>A0A4R6IK18_9SPHI</name>
<dbReference type="OrthoDB" id="1997677at2"/>
<comment type="caution">
    <text evidence="4">The sequence shown here is derived from an EMBL/GenBank/DDBJ whole genome shotgun (WGS) entry which is preliminary data.</text>
</comment>
<evidence type="ECO:0000256" key="1">
    <source>
        <dbReference type="ARBA" id="ARBA00004167"/>
    </source>
</evidence>
<dbReference type="GO" id="GO:0016757">
    <property type="term" value="F:glycosyltransferase activity"/>
    <property type="evidence" value="ECO:0007669"/>
    <property type="project" value="TreeGrafter"/>
</dbReference>
<protein>
    <submittedName>
        <fullName evidence="4">Glycosyl transferase family 2</fullName>
    </submittedName>
</protein>
<evidence type="ECO:0000313" key="4">
    <source>
        <dbReference type="EMBL" id="TDO22363.1"/>
    </source>
</evidence>
<dbReference type="Proteomes" id="UP000295499">
    <property type="component" value="Unassembled WGS sequence"/>
</dbReference>
<gene>
    <name evidence="4" type="ORF">CLV32_1332</name>
</gene>
<evidence type="ECO:0000256" key="3">
    <source>
        <dbReference type="ARBA" id="ARBA00022989"/>
    </source>
</evidence>
<dbReference type="AlphaFoldDB" id="A0A4R6IK18"/>
<dbReference type="Pfam" id="PF13704">
    <property type="entry name" value="Glyco_tranf_2_4"/>
    <property type="match status" value="1"/>
</dbReference>
<comment type="subcellular location">
    <subcellularLocation>
        <location evidence="1">Membrane</location>
        <topology evidence="1">Single-pass membrane protein</topology>
    </subcellularLocation>
</comment>
<sequence>MTFNSDKHICGVSVLRDEEKFLDEWLVYHKRLGINHFFLFDNDQKQNLGLYLQPHHTYTTVIPWFDSNAEKTQIQAFRIALKDYINEFEWVIFFDVDEFVVLQSDRNLKYFLSRYPNATAVSLNWHIFGHNGMIEDPERLITSSLVKRMRNMSSEVKTFTKVAAISSIQYPHYCELKFGLRINSSGEECSNTISKISIANINHYQCRSYNRWIKRADRGDVNFRKENCPNSESWRLDKGLLQNRFIKEIARGHNEVIDNRLKRFRFILLKEINKLKRLKPEISSHLDEETLIQIRAFLNNFAKWLMENVGDFCISKPFEFKISCLIFFIKFKSCFKNKSVNASTDLLFKSLITEMDSEAENHLFSQAFQFGNTIEYFVKNSMLKKDTNKYLRDIDTLAEFQVLMYENGKKPKPKLFLQQLIYHLSRLSNPVNDYWHDQERINQTSLDSLCLMDKDLDFSSQDYLFLLEFLATTNNNNRSAVFDTYIQKFVLSRLDTAISEVINLPHPKLNYLKILTFLYKIACRVSSIKLDEAISSIEEKVIKMRRVQNFSDDNNTALWCNFYLTRYFVHTEDQHNSMLNFALSVDRLVTTKSFLHPKCSNEDTTDIIDLSIEFLDIL</sequence>
<proteinExistence type="predicted"/>
<dbReference type="PANTHER" id="PTHR21461:SF69">
    <property type="entry name" value="GLYCOSYLTRANSFERASE FAMILY 92 PROTEIN"/>
    <property type="match status" value="1"/>
</dbReference>
<keyword evidence="4" id="KW-0808">Transferase</keyword>
<keyword evidence="5" id="KW-1185">Reference proteome</keyword>
<dbReference type="RefSeq" id="WP_133553658.1">
    <property type="nucleotide sequence ID" value="NZ_SNWM01000002.1"/>
</dbReference>
<accession>A0A4R6IK18</accession>
<evidence type="ECO:0000256" key="2">
    <source>
        <dbReference type="ARBA" id="ARBA00022692"/>
    </source>
</evidence>
<organism evidence="4 5">
    <name type="scientific">Pedobacter duraquae</name>
    <dbReference type="NCBI Taxonomy" id="425511"/>
    <lineage>
        <taxon>Bacteria</taxon>
        <taxon>Pseudomonadati</taxon>
        <taxon>Bacteroidota</taxon>
        <taxon>Sphingobacteriia</taxon>
        <taxon>Sphingobacteriales</taxon>
        <taxon>Sphingobacteriaceae</taxon>
        <taxon>Pedobacter</taxon>
    </lineage>
</organism>
<keyword evidence="3" id="KW-0472">Membrane</keyword>
<keyword evidence="2" id="KW-0812">Transmembrane</keyword>
<reference evidence="4 5" key="1">
    <citation type="submission" date="2019-03" db="EMBL/GenBank/DDBJ databases">
        <title>Genomic Encyclopedia of Archaeal and Bacterial Type Strains, Phase II (KMG-II): from individual species to whole genera.</title>
        <authorList>
            <person name="Goeker M."/>
        </authorList>
    </citation>
    <scope>NUCLEOTIDE SEQUENCE [LARGE SCALE GENOMIC DNA]</scope>
    <source>
        <strain evidence="4 5">DSM 19034</strain>
    </source>
</reference>
<dbReference type="EMBL" id="SNWM01000002">
    <property type="protein sequence ID" value="TDO22363.1"/>
    <property type="molecule type" value="Genomic_DNA"/>
</dbReference>
<keyword evidence="3" id="KW-1133">Transmembrane helix</keyword>
<dbReference type="PANTHER" id="PTHR21461">
    <property type="entry name" value="GLYCOSYLTRANSFERASE FAMILY 92 PROTEIN"/>
    <property type="match status" value="1"/>
</dbReference>
<evidence type="ECO:0000313" key="5">
    <source>
        <dbReference type="Proteomes" id="UP000295499"/>
    </source>
</evidence>
<dbReference type="GO" id="GO:0005737">
    <property type="term" value="C:cytoplasm"/>
    <property type="evidence" value="ECO:0007669"/>
    <property type="project" value="TreeGrafter"/>
</dbReference>